<dbReference type="Pfam" id="PF02037">
    <property type="entry name" value="SAP"/>
    <property type="match status" value="1"/>
</dbReference>
<evidence type="ECO:0000259" key="2">
    <source>
        <dbReference type="PROSITE" id="PS50800"/>
    </source>
</evidence>
<dbReference type="EMBL" id="HBIW01024724">
    <property type="protein sequence ID" value="CAE0705878.1"/>
    <property type="molecule type" value="Transcribed_RNA"/>
</dbReference>
<accession>A0A7S4A723</accession>
<feature type="compositionally biased region" description="Acidic residues" evidence="1">
    <location>
        <begin position="43"/>
        <end position="62"/>
    </location>
</feature>
<feature type="compositionally biased region" description="Basic and acidic residues" evidence="1">
    <location>
        <begin position="67"/>
        <end position="76"/>
    </location>
</feature>
<feature type="region of interest" description="Disordered" evidence="1">
    <location>
        <begin position="1"/>
        <end position="184"/>
    </location>
</feature>
<dbReference type="SMART" id="SM00513">
    <property type="entry name" value="SAP"/>
    <property type="match status" value="1"/>
</dbReference>
<organism evidence="3">
    <name type="scientific">Pelagomonas calceolata</name>
    <dbReference type="NCBI Taxonomy" id="35677"/>
    <lineage>
        <taxon>Eukaryota</taxon>
        <taxon>Sar</taxon>
        <taxon>Stramenopiles</taxon>
        <taxon>Ochrophyta</taxon>
        <taxon>Pelagophyceae</taxon>
        <taxon>Pelagomonadales</taxon>
        <taxon>Pelagomonadaceae</taxon>
        <taxon>Pelagomonas</taxon>
    </lineage>
</organism>
<evidence type="ECO:0000313" key="3">
    <source>
        <dbReference type="EMBL" id="CAE0705878.1"/>
    </source>
</evidence>
<feature type="domain" description="SAP" evidence="2">
    <location>
        <begin position="223"/>
        <end position="257"/>
    </location>
</feature>
<dbReference type="Proteomes" id="UP000789595">
    <property type="component" value="Unassembled WGS sequence"/>
</dbReference>
<feature type="compositionally biased region" description="Basic and acidic residues" evidence="1">
    <location>
        <begin position="113"/>
        <end position="126"/>
    </location>
</feature>
<dbReference type="EMBL" id="CAKKNE010000001">
    <property type="protein sequence ID" value="CAH0364054.1"/>
    <property type="molecule type" value="Genomic_DNA"/>
</dbReference>
<dbReference type="AlphaFoldDB" id="A0A7S4A723"/>
<reference evidence="4" key="2">
    <citation type="submission" date="2021-11" db="EMBL/GenBank/DDBJ databases">
        <authorList>
            <consortium name="Genoscope - CEA"/>
            <person name="William W."/>
        </authorList>
    </citation>
    <scope>NUCLEOTIDE SEQUENCE</scope>
</reference>
<dbReference type="PROSITE" id="PS50800">
    <property type="entry name" value="SAP"/>
    <property type="match status" value="1"/>
</dbReference>
<name>A0A7S4A723_9STRA</name>
<protein>
    <recommendedName>
        <fullName evidence="2">SAP domain-containing protein</fullName>
    </recommendedName>
</protein>
<dbReference type="Gene3D" id="1.10.720.30">
    <property type="entry name" value="SAP domain"/>
    <property type="match status" value="1"/>
</dbReference>
<dbReference type="InterPro" id="IPR003034">
    <property type="entry name" value="SAP_dom"/>
</dbReference>
<evidence type="ECO:0000256" key="1">
    <source>
        <dbReference type="SAM" id="MobiDB-lite"/>
    </source>
</evidence>
<feature type="compositionally biased region" description="Basic and acidic residues" evidence="1">
    <location>
        <begin position="141"/>
        <end position="174"/>
    </location>
</feature>
<dbReference type="Pfam" id="PF10252">
    <property type="entry name" value="PP28"/>
    <property type="match status" value="1"/>
</dbReference>
<dbReference type="InterPro" id="IPR036361">
    <property type="entry name" value="SAP_dom_sf"/>
</dbReference>
<dbReference type="OrthoDB" id="21120at2759"/>
<dbReference type="PANTHER" id="PTHR22055">
    <property type="entry name" value="28 KDA HEAT- AND ACID-STABLE PHOSPHOPROTEIN PDGF-ASSOCIATED PROTEIN"/>
    <property type="match status" value="1"/>
</dbReference>
<feature type="compositionally biased region" description="Basic residues" evidence="1">
    <location>
        <begin position="1"/>
        <end position="14"/>
    </location>
</feature>
<dbReference type="InterPro" id="IPR039876">
    <property type="entry name" value="HAP28"/>
</dbReference>
<dbReference type="SUPFAM" id="SSF68906">
    <property type="entry name" value="SAP domain"/>
    <property type="match status" value="1"/>
</dbReference>
<keyword evidence="5" id="KW-1185">Reference proteome</keyword>
<sequence length="258" mass="28507">MGRGRGRGRGRGKRMVTSAEDLALRNEQQAAYQQKRAARRGEDGEDGSESDEEDLPEFDAEAAEAMRAARDTSEKAPKKKSTTEGLIKTANPNAPQKQHLKMSQLDGSAPKPELTRREREELDRQRRAAAYAKKHAAGQTDEAKADLERLRAAKARREAAEAARSKETEEEARQKALAKAQMEMMQGAQTLDKVGTELAKELGKGSFFEVADEAPPKLDKRKVKKMKPAQLKEELKLRGLSIQGNAKELVARLTEAAC</sequence>
<reference evidence="3" key="1">
    <citation type="submission" date="2021-01" db="EMBL/GenBank/DDBJ databases">
        <authorList>
            <person name="Corre E."/>
            <person name="Pelletier E."/>
            <person name="Niang G."/>
            <person name="Scheremetjew M."/>
            <person name="Finn R."/>
            <person name="Kale V."/>
            <person name="Holt S."/>
            <person name="Cochrane G."/>
            <person name="Meng A."/>
            <person name="Brown T."/>
            <person name="Cohen L."/>
        </authorList>
    </citation>
    <scope>NUCLEOTIDE SEQUENCE</scope>
    <source>
        <strain evidence="3">CCMP1756</strain>
    </source>
</reference>
<proteinExistence type="predicted"/>
<evidence type="ECO:0000313" key="5">
    <source>
        <dbReference type="Proteomes" id="UP000789595"/>
    </source>
</evidence>
<dbReference type="InterPro" id="IPR019380">
    <property type="entry name" value="Casein_kinase_sb_PP28"/>
</dbReference>
<gene>
    <name evidence="3" type="ORF">PCAL00307_LOCUS21328</name>
    <name evidence="4" type="ORF">PECAL_1P04030</name>
</gene>
<evidence type="ECO:0000313" key="4">
    <source>
        <dbReference type="EMBL" id="CAH0364054.1"/>
    </source>
</evidence>